<sequence>MADPRIPDTALTKEEAAGMTQFVEKAPNHTYHIIERSKGDKEVALCRVDAPGRDGAPPQRDCVRIAHDVTKVFAFMQQQGFFCQLPFDPTHTEIECIRINKIVQRQS</sequence>
<name>A0AAV5G5C8_9BASI</name>
<comment type="caution">
    <text evidence="1">The sequence shown here is derived from an EMBL/GenBank/DDBJ whole genome shotgun (WGS) entry which is preliminary data.</text>
</comment>
<dbReference type="Proteomes" id="UP001342314">
    <property type="component" value="Unassembled WGS sequence"/>
</dbReference>
<evidence type="ECO:0000313" key="2">
    <source>
        <dbReference type="Proteomes" id="UP001342314"/>
    </source>
</evidence>
<dbReference type="AlphaFoldDB" id="A0AAV5G5C8"/>
<proteinExistence type="predicted"/>
<dbReference type="EMBL" id="BQKY01000002">
    <property type="protein sequence ID" value="GJN87726.1"/>
    <property type="molecule type" value="Genomic_DNA"/>
</dbReference>
<protein>
    <submittedName>
        <fullName evidence="1">Uncharacterized protein</fullName>
    </submittedName>
</protein>
<gene>
    <name evidence="1" type="ORF">Rhopal_000681-T1</name>
</gene>
<reference evidence="1 2" key="1">
    <citation type="submission" date="2021-12" db="EMBL/GenBank/DDBJ databases">
        <title>High titer production of polyol ester of fatty acids by Rhodotorula paludigena BS15 towards product separation-free biomass refinery.</title>
        <authorList>
            <person name="Mano J."/>
            <person name="Ono H."/>
            <person name="Tanaka T."/>
            <person name="Naito K."/>
            <person name="Sushida H."/>
            <person name="Ike M."/>
            <person name="Tokuyasu K."/>
            <person name="Kitaoka M."/>
        </authorList>
    </citation>
    <scope>NUCLEOTIDE SEQUENCE [LARGE SCALE GENOMIC DNA]</scope>
    <source>
        <strain evidence="1 2">BS15</strain>
    </source>
</reference>
<keyword evidence="2" id="KW-1185">Reference proteome</keyword>
<accession>A0AAV5G5C8</accession>
<organism evidence="1 2">
    <name type="scientific">Rhodotorula paludigena</name>
    <dbReference type="NCBI Taxonomy" id="86838"/>
    <lineage>
        <taxon>Eukaryota</taxon>
        <taxon>Fungi</taxon>
        <taxon>Dikarya</taxon>
        <taxon>Basidiomycota</taxon>
        <taxon>Pucciniomycotina</taxon>
        <taxon>Microbotryomycetes</taxon>
        <taxon>Sporidiobolales</taxon>
        <taxon>Sporidiobolaceae</taxon>
        <taxon>Rhodotorula</taxon>
    </lineage>
</organism>
<evidence type="ECO:0000313" key="1">
    <source>
        <dbReference type="EMBL" id="GJN87726.1"/>
    </source>
</evidence>